<keyword evidence="3" id="KW-1185">Reference proteome</keyword>
<dbReference type="SUPFAM" id="SSF54236">
    <property type="entry name" value="Ubiquitin-like"/>
    <property type="match status" value="1"/>
</dbReference>
<dbReference type="Gramene" id="AET2Gv21029900.3">
    <property type="protein sequence ID" value="AET2Gv21029900.3"/>
    <property type="gene ID" value="AET2Gv21029900"/>
</dbReference>
<dbReference type="AlphaFoldDB" id="A0A453CZV5"/>
<dbReference type="Proteomes" id="UP000015105">
    <property type="component" value="Chromosome 2D"/>
</dbReference>
<feature type="domain" description="Ubiquitin-like" evidence="1">
    <location>
        <begin position="1"/>
        <end position="52"/>
    </location>
</feature>
<dbReference type="PANTHER" id="PTHR35161">
    <property type="entry name" value="OS02G0303100 PROTEIN"/>
    <property type="match status" value="1"/>
</dbReference>
<dbReference type="PROSITE" id="PS50053">
    <property type="entry name" value="UBIQUITIN_2"/>
    <property type="match status" value="1"/>
</dbReference>
<evidence type="ECO:0000313" key="2">
    <source>
        <dbReference type="EnsemblPlants" id="AET2Gv21029900.3"/>
    </source>
</evidence>
<evidence type="ECO:0000313" key="3">
    <source>
        <dbReference type="Proteomes" id="UP000015105"/>
    </source>
</evidence>
<sequence length="371" mass="42382">MLIEHICRRVGVRQSDLYTTFSGKILEPEQVLSYYQLQKDSVVYINHRLRGGRPLTIEVETWDAKMKVYPHYQTLPLDPNLIGPDNKKRNSNSVTYLSESLQYLCKQVLIGMCREHFSGISFGGNFTSKQLLFDNGNFRFDTCVPIEEYSITSAFKDYNRISEIFDKEFCSADGSYPIHAGHLINFLACPPDLVDPRSEALIAYLTNHYSLLSHSQRIKMSEVLDSLRAMLGTNGLLDYKFAIGIWGNISWTAAVKAITGMKPVYLYDATYDERGYVIDVPYSNHDNLSLLHFSNNFFKHAKFPLQQREAAFSLAMKDDNFMPILLFDSAITFQNVVADITEDVQQFIDEVISMLGKNTLCCKRRDEPSTS</sequence>
<evidence type="ECO:0000259" key="1">
    <source>
        <dbReference type="PROSITE" id="PS50053"/>
    </source>
</evidence>
<dbReference type="InterPro" id="IPR029071">
    <property type="entry name" value="Ubiquitin-like_domsf"/>
</dbReference>
<proteinExistence type="predicted"/>
<reference evidence="2" key="4">
    <citation type="submission" date="2019-03" db="UniProtKB">
        <authorList>
            <consortium name="EnsemblPlants"/>
        </authorList>
    </citation>
    <scope>IDENTIFICATION</scope>
</reference>
<reference evidence="2" key="3">
    <citation type="journal article" date="2017" name="Nature">
        <title>Genome sequence of the progenitor of the wheat D genome Aegilops tauschii.</title>
        <authorList>
            <person name="Luo M.C."/>
            <person name="Gu Y.Q."/>
            <person name="Puiu D."/>
            <person name="Wang H."/>
            <person name="Twardziok S.O."/>
            <person name="Deal K.R."/>
            <person name="Huo N."/>
            <person name="Zhu T."/>
            <person name="Wang L."/>
            <person name="Wang Y."/>
            <person name="McGuire P.E."/>
            <person name="Liu S."/>
            <person name="Long H."/>
            <person name="Ramasamy R.K."/>
            <person name="Rodriguez J.C."/>
            <person name="Van S.L."/>
            <person name="Yuan L."/>
            <person name="Wang Z."/>
            <person name="Xia Z."/>
            <person name="Xiao L."/>
            <person name="Anderson O.D."/>
            <person name="Ouyang S."/>
            <person name="Liang Y."/>
            <person name="Zimin A.V."/>
            <person name="Pertea G."/>
            <person name="Qi P."/>
            <person name="Bennetzen J.L."/>
            <person name="Dai X."/>
            <person name="Dawson M.W."/>
            <person name="Muller H.G."/>
            <person name="Kugler K."/>
            <person name="Rivarola-Duarte L."/>
            <person name="Spannagl M."/>
            <person name="Mayer K.F.X."/>
            <person name="Lu F.H."/>
            <person name="Bevan M.W."/>
            <person name="Leroy P."/>
            <person name="Li P."/>
            <person name="You F.M."/>
            <person name="Sun Q."/>
            <person name="Liu Z."/>
            <person name="Lyons E."/>
            <person name="Wicker T."/>
            <person name="Salzberg S.L."/>
            <person name="Devos K.M."/>
            <person name="Dvorak J."/>
        </authorList>
    </citation>
    <scope>NUCLEOTIDE SEQUENCE [LARGE SCALE GENOMIC DNA]</scope>
    <source>
        <strain evidence="2">cv. AL8/78</strain>
    </source>
</reference>
<dbReference type="InterPro" id="IPR000626">
    <property type="entry name" value="Ubiquitin-like_dom"/>
</dbReference>
<organism evidence="2 3">
    <name type="scientific">Aegilops tauschii subsp. strangulata</name>
    <name type="common">Goatgrass</name>
    <dbReference type="NCBI Taxonomy" id="200361"/>
    <lineage>
        <taxon>Eukaryota</taxon>
        <taxon>Viridiplantae</taxon>
        <taxon>Streptophyta</taxon>
        <taxon>Embryophyta</taxon>
        <taxon>Tracheophyta</taxon>
        <taxon>Spermatophyta</taxon>
        <taxon>Magnoliopsida</taxon>
        <taxon>Liliopsida</taxon>
        <taxon>Poales</taxon>
        <taxon>Poaceae</taxon>
        <taxon>BOP clade</taxon>
        <taxon>Pooideae</taxon>
        <taxon>Triticodae</taxon>
        <taxon>Triticeae</taxon>
        <taxon>Triticinae</taxon>
        <taxon>Aegilops</taxon>
    </lineage>
</organism>
<name>A0A453CZV5_AEGTS</name>
<protein>
    <recommendedName>
        <fullName evidence="1">Ubiquitin-like domain-containing protein</fullName>
    </recommendedName>
</protein>
<dbReference type="EnsemblPlants" id="AET2Gv21029900.3">
    <property type="protein sequence ID" value="AET2Gv21029900.3"/>
    <property type="gene ID" value="AET2Gv21029900"/>
</dbReference>
<accession>A0A453CZV5</accession>
<dbReference type="PANTHER" id="PTHR35161:SF20">
    <property type="entry name" value="UBIQUITIN-LIKE DOMAIN-CONTAINING PROTEIN"/>
    <property type="match status" value="1"/>
</dbReference>
<reference evidence="3" key="2">
    <citation type="journal article" date="2017" name="Nat. Plants">
        <title>The Aegilops tauschii genome reveals multiple impacts of transposons.</title>
        <authorList>
            <person name="Zhao G."/>
            <person name="Zou C."/>
            <person name="Li K."/>
            <person name="Wang K."/>
            <person name="Li T."/>
            <person name="Gao L."/>
            <person name="Zhang X."/>
            <person name="Wang H."/>
            <person name="Yang Z."/>
            <person name="Liu X."/>
            <person name="Jiang W."/>
            <person name="Mao L."/>
            <person name="Kong X."/>
            <person name="Jiao Y."/>
            <person name="Jia J."/>
        </authorList>
    </citation>
    <scope>NUCLEOTIDE SEQUENCE [LARGE SCALE GENOMIC DNA]</scope>
    <source>
        <strain evidence="3">cv. AL8/78</strain>
    </source>
</reference>
<dbReference type="Gene3D" id="3.10.20.90">
    <property type="entry name" value="Phosphatidylinositol 3-kinase Catalytic Subunit, Chain A, domain 1"/>
    <property type="match status" value="1"/>
</dbReference>
<reference evidence="3" key="1">
    <citation type="journal article" date="2014" name="Science">
        <title>Ancient hybridizations among the ancestral genomes of bread wheat.</title>
        <authorList>
            <consortium name="International Wheat Genome Sequencing Consortium,"/>
            <person name="Marcussen T."/>
            <person name="Sandve S.R."/>
            <person name="Heier L."/>
            <person name="Spannagl M."/>
            <person name="Pfeifer M."/>
            <person name="Jakobsen K.S."/>
            <person name="Wulff B.B."/>
            <person name="Steuernagel B."/>
            <person name="Mayer K.F."/>
            <person name="Olsen O.A."/>
        </authorList>
    </citation>
    <scope>NUCLEOTIDE SEQUENCE [LARGE SCALE GENOMIC DNA]</scope>
    <source>
        <strain evidence="3">cv. AL8/78</strain>
    </source>
</reference>
<reference evidence="2" key="5">
    <citation type="journal article" date="2021" name="G3 (Bethesda)">
        <title>Aegilops tauschii genome assembly Aet v5.0 features greater sequence contiguity and improved annotation.</title>
        <authorList>
            <person name="Wang L."/>
            <person name="Zhu T."/>
            <person name="Rodriguez J.C."/>
            <person name="Deal K.R."/>
            <person name="Dubcovsky J."/>
            <person name="McGuire P.E."/>
            <person name="Lux T."/>
            <person name="Spannagl M."/>
            <person name="Mayer K.F.X."/>
            <person name="Baldrich P."/>
            <person name="Meyers B.C."/>
            <person name="Huo N."/>
            <person name="Gu Y.Q."/>
            <person name="Zhou H."/>
            <person name="Devos K.M."/>
            <person name="Bennetzen J.L."/>
            <person name="Unver T."/>
            <person name="Budak H."/>
            <person name="Gulick P.J."/>
            <person name="Galiba G."/>
            <person name="Kalapos B."/>
            <person name="Nelson D.R."/>
            <person name="Li P."/>
            <person name="You F.M."/>
            <person name="Luo M.C."/>
            <person name="Dvorak J."/>
        </authorList>
    </citation>
    <scope>NUCLEOTIDE SEQUENCE [LARGE SCALE GENOMIC DNA]</scope>
    <source>
        <strain evidence="2">cv. AL8/78</strain>
    </source>
</reference>